<feature type="transmembrane region" description="Helical" evidence="6">
    <location>
        <begin position="128"/>
        <end position="150"/>
    </location>
</feature>
<keyword evidence="8" id="KW-1185">Reference proteome</keyword>
<evidence type="ECO:0000256" key="6">
    <source>
        <dbReference type="SAM" id="Phobius"/>
    </source>
</evidence>
<evidence type="ECO:0000256" key="4">
    <source>
        <dbReference type="ARBA" id="ARBA00022989"/>
    </source>
</evidence>
<keyword evidence="4 6" id="KW-1133">Transmembrane helix</keyword>
<gene>
    <name evidence="7" type="ORF">RFM42_19935</name>
</gene>
<name>A0ABU5A6D5_9HYPH</name>
<keyword evidence="2" id="KW-1003">Cell membrane</keyword>
<feature type="transmembrane region" description="Helical" evidence="6">
    <location>
        <begin position="321"/>
        <end position="346"/>
    </location>
</feature>
<feature type="transmembrane region" description="Helical" evidence="6">
    <location>
        <begin position="285"/>
        <end position="309"/>
    </location>
</feature>
<evidence type="ECO:0000256" key="3">
    <source>
        <dbReference type="ARBA" id="ARBA00022692"/>
    </source>
</evidence>
<feature type="transmembrane region" description="Helical" evidence="6">
    <location>
        <begin position="202"/>
        <end position="223"/>
    </location>
</feature>
<feature type="transmembrane region" description="Helical" evidence="6">
    <location>
        <begin position="47"/>
        <end position="69"/>
    </location>
</feature>
<reference evidence="7 8" key="1">
    <citation type="submission" date="2023-08" db="EMBL/GenBank/DDBJ databases">
        <title>Implementing the SeqCode for naming new Mesorhizobium species isolated from Vachellia karroo root nodules.</title>
        <authorList>
            <person name="Van Lill M."/>
        </authorList>
    </citation>
    <scope>NUCLEOTIDE SEQUENCE [LARGE SCALE GENOMIC DNA]</scope>
    <source>
        <strain evidence="7 8">VK25D</strain>
    </source>
</reference>
<dbReference type="PANTHER" id="PTHR30482:SF10">
    <property type="entry name" value="HIGH-AFFINITY BRANCHED-CHAIN AMINO ACID TRANSPORT PROTEIN BRAE"/>
    <property type="match status" value="1"/>
</dbReference>
<comment type="subcellular location">
    <subcellularLocation>
        <location evidence="1">Cell membrane</location>
        <topology evidence="1">Multi-pass membrane protein</topology>
    </subcellularLocation>
</comment>
<feature type="transmembrane region" description="Helical" evidence="6">
    <location>
        <begin position="162"/>
        <end position="182"/>
    </location>
</feature>
<dbReference type="InterPro" id="IPR043428">
    <property type="entry name" value="LivM-like"/>
</dbReference>
<dbReference type="Proteomes" id="UP001285154">
    <property type="component" value="Unassembled WGS sequence"/>
</dbReference>
<feature type="transmembrane region" description="Helical" evidence="6">
    <location>
        <begin position="244"/>
        <end position="273"/>
    </location>
</feature>
<evidence type="ECO:0000313" key="7">
    <source>
        <dbReference type="EMBL" id="MDX8533271.1"/>
    </source>
</evidence>
<keyword evidence="5 6" id="KW-0472">Membrane</keyword>
<dbReference type="InterPro" id="IPR001851">
    <property type="entry name" value="ABC_transp_permease"/>
</dbReference>
<evidence type="ECO:0000313" key="8">
    <source>
        <dbReference type="Proteomes" id="UP001285154"/>
    </source>
</evidence>
<feature type="transmembrane region" description="Helical" evidence="6">
    <location>
        <begin position="454"/>
        <end position="479"/>
    </location>
</feature>
<feature type="transmembrane region" description="Helical" evidence="6">
    <location>
        <begin position="20"/>
        <end position="41"/>
    </location>
</feature>
<proteinExistence type="predicted"/>
<evidence type="ECO:0000256" key="5">
    <source>
        <dbReference type="ARBA" id="ARBA00023136"/>
    </source>
</evidence>
<comment type="caution">
    <text evidence="7">The sequence shown here is derived from an EMBL/GenBank/DDBJ whole genome shotgun (WGS) entry which is preliminary data.</text>
</comment>
<feature type="transmembrane region" description="Helical" evidence="6">
    <location>
        <begin position="81"/>
        <end position="108"/>
    </location>
</feature>
<dbReference type="Pfam" id="PF02653">
    <property type="entry name" value="BPD_transp_2"/>
    <property type="match status" value="1"/>
</dbReference>
<protein>
    <submittedName>
        <fullName evidence="7">Branched-chain amino acid ABC transporter permease</fullName>
    </submittedName>
</protein>
<organism evidence="7 8">
    <name type="scientific">Mesorhizobium vachelliae</name>
    <dbReference type="NCBI Taxonomy" id="3072309"/>
    <lineage>
        <taxon>Bacteria</taxon>
        <taxon>Pseudomonadati</taxon>
        <taxon>Pseudomonadota</taxon>
        <taxon>Alphaproteobacteria</taxon>
        <taxon>Hyphomicrobiales</taxon>
        <taxon>Phyllobacteriaceae</taxon>
        <taxon>Mesorhizobium</taxon>
    </lineage>
</organism>
<dbReference type="RefSeq" id="WP_320250052.1">
    <property type="nucleotide sequence ID" value="NZ_JAVIIQ010000007.1"/>
</dbReference>
<evidence type="ECO:0000256" key="1">
    <source>
        <dbReference type="ARBA" id="ARBA00004651"/>
    </source>
</evidence>
<accession>A0ABU5A6D5</accession>
<evidence type="ECO:0000256" key="2">
    <source>
        <dbReference type="ARBA" id="ARBA00022475"/>
    </source>
</evidence>
<feature type="transmembrane region" description="Helical" evidence="6">
    <location>
        <begin position="528"/>
        <end position="547"/>
    </location>
</feature>
<feature type="transmembrane region" description="Helical" evidence="6">
    <location>
        <begin position="399"/>
        <end position="421"/>
    </location>
</feature>
<sequence>MSVQQDDFDGRLNRHLRRGIATGAGAALVAVYLSSVGLLAMMNARPVIANVLTLAQTALLAIAFLAGLISQRSSSKNPAPAFWTAPLAGLVAGLLVAGFASLILGVNLRSIFIALTPPLARLLTFGQTGISGTVLLAAGSVAVASAGALYQRLPQKVRRLMFPAALAVLLCGMFQEFIQVILQSNALFRWFAPWFYGWDGLTGRGGLTIFAIALVVAALPLLLRKPGGFAGGTGGHPWQRPMPALLMLLLLLLVPIAGGPYIAQVFLLIGLYVLMGMGLNLELGLAGLLDLGFVAFFATGAYITAILTADSPLALAHYTAVPSFSFWAAMPIAVLGAVLMGILFGIPVLGVKGDYLAVATLGLGEIVRIVVQSDAAAPLLGGAQGILQIPKPQVGGFQFGSAVSLFYLTLAAAIFAAYCAWRLERSRLGRAWIALREDEDVAQAMGINLVQSKLLAYAFGAAFAGLAGSIFAVMVNSVFPSSFQLLMSINVLALIVVGGLGSLSGVVLGALVLIGLPEALREFGEFRYLFYGLALILTMRLMPEGLWPAGHRRRRIVAPMAGAQGVRATRP</sequence>
<feature type="transmembrane region" description="Helical" evidence="6">
    <location>
        <begin position="491"/>
        <end position="516"/>
    </location>
</feature>
<dbReference type="CDD" id="cd06581">
    <property type="entry name" value="TM_PBP1_LivM_like"/>
    <property type="match status" value="1"/>
</dbReference>
<dbReference type="PANTHER" id="PTHR30482">
    <property type="entry name" value="HIGH-AFFINITY BRANCHED-CHAIN AMINO ACID TRANSPORT SYSTEM PERMEASE"/>
    <property type="match status" value="1"/>
</dbReference>
<dbReference type="EMBL" id="JAVIIQ010000007">
    <property type="protein sequence ID" value="MDX8533271.1"/>
    <property type="molecule type" value="Genomic_DNA"/>
</dbReference>
<keyword evidence="3 6" id="KW-0812">Transmembrane</keyword>